<name>A0AAN4VXW1_9BACT</name>
<evidence type="ECO:0000256" key="7">
    <source>
        <dbReference type="ARBA" id="ARBA00023080"/>
    </source>
</evidence>
<accession>A0AAN4VXW1</accession>
<gene>
    <name evidence="12" type="ORF">PEDI_25830</name>
</gene>
<organism evidence="12 13">
    <name type="scientific">Persicobacter diffluens</name>
    <dbReference type="NCBI Taxonomy" id="981"/>
    <lineage>
        <taxon>Bacteria</taxon>
        <taxon>Pseudomonadati</taxon>
        <taxon>Bacteroidota</taxon>
        <taxon>Cytophagia</taxon>
        <taxon>Cytophagales</taxon>
        <taxon>Persicobacteraceae</taxon>
        <taxon>Persicobacter</taxon>
    </lineage>
</organism>
<comment type="caution">
    <text evidence="12">The sequence shown here is derived from an EMBL/GenBank/DDBJ whole genome shotgun (WGS) entry which is preliminary data.</text>
</comment>
<evidence type="ECO:0000256" key="11">
    <source>
        <dbReference type="RuleBase" id="RU003781"/>
    </source>
</evidence>
<evidence type="ECO:0000256" key="2">
    <source>
        <dbReference type="ARBA" id="ARBA00011738"/>
    </source>
</evidence>
<sequence length="193" mass="21880">MKEICFATNNPNKIAEIQAMMPEHIKIISLKDIGCEVELPETQDTLEGNSLQKAQYVFDHFQVACFADDTGLEVHALGGEPGVYSARYAGPQRDSHDNMEKLLVELNGKEDRSAQFRTVITLLNEDGQQQFEGIAKGEIIQELSGEQGFGYDPIFKPENHQVTFAEMDKHQKNKISHRGRAVQKLIEYIKEHY</sequence>
<dbReference type="Pfam" id="PF01725">
    <property type="entry name" value="Ham1p_like"/>
    <property type="match status" value="1"/>
</dbReference>
<comment type="catalytic activity">
    <reaction evidence="8 10">
        <text>dITP + H2O = dIMP + diphosphate + H(+)</text>
        <dbReference type="Rhea" id="RHEA:28342"/>
        <dbReference type="ChEBI" id="CHEBI:15377"/>
        <dbReference type="ChEBI" id="CHEBI:15378"/>
        <dbReference type="ChEBI" id="CHEBI:33019"/>
        <dbReference type="ChEBI" id="CHEBI:61194"/>
        <dbReference type="ChEBI" id="CHEBI:61382"/>
        <dbReference type="EC" id="3.6.1.66"/>
    </reaction>
</comment>
<dbReference type="PANTHER" id="PTHR11067">
    <property type="entry name" value="INOSINE TRIPHOSPHATE PYROPHOSPHATASE/HAM1 PROTEIN"/>
    <property type="match status" value="1"/>
</dbReference>
<evidence type="ECO:0000256" key="8">
    <source>
        <dbReference type="ARBA" id="ARBA00051875"/>
    </source>
</evidence>
<dbReference type="InterPro" id="IPR020922">
    <property type="entry name" value="dITP/XTP_pyrophosphatase"/>
</dbReference>
<evidence type="ECO:0000256" key="9">
    <source>
        <dbReference type="ARBA" id="ARBA00052017"/>
    </source>
</evidence>
<dbReference type="SUPFAM" id="SSF52972">
    <property type="entry name" value="ITPase-like"/>
    <property type="match status" value="1"/>
</dbReference>
<evidence type="ECO:0000256" key="3">
    <source>
        <dbReference type="ARBA" id="ARBA00022723"/>
    </source>
</evidence>
<proteinExistence type="inferred from homology"/>
<feature type="binding site" evidence="10">
    <location>
        <begin position="8"/>
        <end position="13"/>
    </location>
    <ligand>
        <name>substrate</name>
    </ligand>
</feature>
<dbReference type="GO" id="GO:0009146">
    <property type="term" value="P:purine nucleoside triphosphate catabolic process"/>
    <property type="evidence" value="ECO:0007669"/>
    <property type="project" value="UniProtKB-UniRule"/>
</dbReference>
<dbReference type="PANTHER" id="PTHR11067:SF9">
    <property type="entry name" value="INOSINE TRIPHOSPHATE PYROPHOSPHATASE"/>
    <property type="match status" value="1"/>
</dbReference>
<comment type="function">
    <text evidence="10">Pyrophosphatase that catalyzes the hydrolysis of nucleoside triphosphates to their monophosphate derivatives, with a high preference for the non-canonical purine nucleotides XTP (xanthosine triphosphate), dITP (deoxyinosine triphosphate) and ITP. Seems to function as a house-cleaning enzyme that removes non-canonical purine nucleotides from the nucleotide pool, thus preventing their incorporation into DNA/RNA and avoiding chromosomal lesions.</text>
</comment>
<feature type="binding site" evidence="10">
    <location>
        <position position="172"/>
    </location>
    <ligand>
        <name>substrate</name>
    </ligand>
</feature>
<dbReference type="GO" id="GO:0036222">
    <property type="term" value="F:XTP diphosphatase activity"/>
    <property type="evidence" value="ECO:0007669"/>
    <property type="project" value="UniProtKB-UniRule"/>
</dbReference>
<reference evidence="12 13" key="1">
    <citation type="submission" date="2021-12" db="EMBL/GenBank/DDBJ databases">
        <title>Genome sequencing of bacteria with rrn-lacking chromosome and rrn-plasmid.</title>
        <authorList>
            <person name="Anda M."/>
            <person name="Iwasaki W."/>
        </authorList>
    </citation>
    <scope>NUCLEOTIDE SEQUENCE [LARGE SCALE GENOMIC DNA]</scope>
    <source>
        <strain evidence="12 13">NBRC 15940</strain>
    </source>
</reference>
<evidence type="ECO:0000313" key="12">
    <source>
        <dbReference type="EMBL" id="GJM62031.1"/>
    </source>
</evidence>
<dbReference type="EC" id="3.6.1.66" evidence="10"/>
<dbReference type="GO" id="GO:0009117">
    <property type="term" value="P:nucleotide metabolic process"/>
    <property type="evidence" value="ECO:0007669"/>
    <property type="project" value="UniProtKB-KW"/>
</dbReference>
<dbReference type="CDD" id="cd00515">
    <property type="entry name" value="HAM1"/>
    <property type="match status" value="1"/>
</dbReference>
<feature type="binding site" evidence="10">
    <location>
        <position position="69"/>
    </location>
    <ligand>
        <name>Mg(2+)</name>
        <dbReference type="ChEBI" id="CHEBI:18420"/>
    </ligand>
</feature>
<dbReference type="GO" id="GO:0017111">
    <property type="term" value="F:ribonucleoside triphosphate phosphatase activity"/>
    <property type="evidence" value="ECO:0007669"/>
    <property type="project" value="InterPro"/>
</dbReference>
<comment type="catalytic activity">
    <reaction evidence="9 10">
        <text>XTP + H2O = XMP + diphosphate + H(+)</text>
        <dbReference type="Rhea" id="RHEA:28610"/>
        <dbReference type="ChEBI" id="CHEBI:15377"/>
        <dbReference type="ChEBI" id="CHEBI:15378"/>
        <dbReference type="ChEBI" id="CHEBI:33019"/>
        <dbReference type="ChEBI" id="CHEBI:57464"/>
        <dbReference type="ChEBI" id="CHEBI:61314"/>
        <dbReference type="EC" id="3.6.1.66"/>
    </reaction>
</comment>
<evidence type="ECO:0000256" key="5">
    <source>
        <dbReference type="ARBA" id="ARBA00022801"/>
    </source>
</evidence>
<keyword evidence="3 10" id="KW-0479">Metal-binding</keyword>
<keyword evidence="4 10" id="KW-0547">Nucleotide-binding</keyword>
<dbReference type="AlphaFoldDB" id="A0AAN4VXW1"/>
<evidence type="ECO:0000313" key="13">
    <source>
        <dbReference type="Proteomes" id="UP001310022"/>
    </source>
</evidence>
<dbReference type="NCBIfam" id="NF011398">
    <property type="entry name" value="PRK14823.1"/>
    <property type="match status" value="1"/>
</dbReference>
<comment type="subunit">
    <text evidence="2 10">Homodimer.</text>
</comment>
<keyword evidence="13" id="KW-1185">Reference proteome</keyword>
<evidence type="ECO:0000256" key="4">
    <source>
        <dbReference type="ARBA" id="ARBA00022741"/>
    </source>
</evidence>
<dbReference type="GO" id="GO:0000166">
    <property type="term" value="F:nucleotide binding"/>
    <property type="evidence" value="ECO:0007669"/>
    <property type="project" value="UniProtKB-KW"/>
</dbReference>
<dbReference type="HAMAP" id="MF_01405">
    <property type="entry name" value="Non_canon_purine_NTPase"/>
    <property type="match status" value="1"/>
</dbReference>
<feature type="active site" description="Proton acceptor" evidence="10">
    <location>
        <position position="69"/>
    </location>
</feature>
<comment type="caution">
    <text evidence="10">Lacks conserved residue(s) required for the propagation of feature annotation.</text>
</comment>
<evidence type="ECO:0000256" key="10">
    <source>
        <dbReference type="HAMAP-Rule" id="MF_01405"/>
    </source>
</evidence>
<dbReference type="Proteomes" id="UP001310022">
    <property type="component" value="Unassembled WGS sequence"/>
</dbReference>
<feature type="binding site" evidence="10">
    <location>
        <begin position="149"/>
        <end position="152"/>
    </location>
    <ligand>
        <name>substrate</name>
    </ligand>
</feature>
<keyword evidence="5 10" id="KW-0378">Hydrolase</keyword>
<dbReference type="GO" id="GO:0005829">
    <property type="term" value="C:cytosol"/>
    <property type="evidence" value="ECO:0007669"/>
    <property type="project" value="TreeGrafter"/>
</dbReference>
<feature type="binding site" evidence="10">
    <location>
        <position position="70"/>
    </location>
    <ligand>
        <name>substrate</name>
    </ligand>
</feature>
<comment type="cofactor">
    <cofactor evidence="10">
        <name>Mg(2+)</name>
        <dbReference type="ChEBI" id="CHEBI:18420"/>
    </cofactor>
    <text evidence="10">Binds 1 Mg(2+) ion per subunit.</text>
</comment>
<dbReference type="NCBIfam" id="TIGR00042">
    <property type="entry name" value="RdgB/HAM1 family non-canonical purine NTP pyrophosphatase"/>
    <property type="match status" value="1"/>
</dbReference>
<dbReference type="GO" id="GO:0046872">
    <property type="term" value="F:metal ion binding"/>
    <property type="evidence" value="ECO:0007669"/>
    <property type="project" value="UniProtKB-KW"/>
</dbReference>
<protein>
    <recommendedName>
        <fullName evidence="10">dITP/XTP pyrophosphatase</fullName>
        <ecNumber evidence="10">3.6.1.66</ecNumber>
    </recommendedName>
    <alternativeName>
        <fullName evidence="10">Non-canonical purine NTP pyrophosphatase</fullName>
    </alternativeName>
    <alternativeName>
        <fullName evidence="10">Non-standard purine NTP pyrophosphatase</fullName>
    </alternativeName>
    <alternativeName>
        <fullName evidence="10">Nucleoside-triphosphate diphosphatase</fullName>
    </alternativeName>
    <alternativeName>
        <fullName evidence="10">Nucleoside-triphosphate pyrophosphatase</fullName>
        <shortName evidence="10">NTPase</shortName>
    </alternativeName>
</protein>
<evidence type="ECO:0000256" key="1">
    <source>
        <dbReference type="ARBA" id="ARBA00008023"/>
    </source>
</evidence>
<dbReference type="FunFam" id="3.90.950.10:FF:000001">
    <property type="entry name" value="dITP/XTP pyrophosphatase"/>
    <property type="match status" value="1"/>
</dbReference>
<dbReference type="EMBL" id="BQKE01000001">
    <property type="protein sequence ID" value="GJM62031.1"/>
    <property type="molecule type" value="Genomic_DNA"/>
</dbReference>
<comment type="catalytic activity">
    <reaction evidence="10">
        <text>ITP + H2O = IMP + diphosphate + H(+)</text>
        <dbReference type="Rhea" id="RHEA:29399"/>
        <dbReference type="ChEBI" id="CHEBI:15377"/>
        <dbReference type="ChEBI" id="CHEBI:15378"/>
        <dbReference type="ChEBI" id="CHEBI:33019"/>
        <dbReference type="ChEBI" id="CHEBI:58053"/>
        <dbReference type="ChEBI" id="CHEBI:61402"/>
        <dbReference type="EC" id="3.6.1.66"/>
    </reaction>
</comment>
<keyword evidence="7 10" id="KW-0546">Nucleotide metabolism</keyword>
<dbReference type="GO" id="GO:0035870">
    <property type="term" value="F:dITP diphosphatase activity"/>
    <property type="evidence" value="ECO:0007669"/>
    <property type="project" value="UniProtKB-UniRule"/>
</dbReference>
<dbReference type="InterPro" id="IPR002637">
    <property type="entry name" value="RdgB/HAM1"/>
</dbReference>
<keyword evidence="6 10" id="KW-0460">Magnesium</keyword>
<dbReference type="InterPro" id="IPR029001">
    <property type="entry name" value="ITPase-like_fam"/>
</dbReference>
<evidence type="ECO:0000256" key="6">
    <source>
        <dbReference type="ARBA" id="ARBA00022842"/>
    </source>
</evidence>
<dbReference type="GO" id="GO:0036220">
    <property type="term" value="F:ITP diphosphatase activity"/>
    <property type="evidence" value="ECO:0007669"/>
    <property type="project" value="UniProtKB-UniRule"/>
</dbReference>
<feature type="binding site" evidence="10">
    <location>
        <begin position="177"/>
        <end position="178"/>
    </location>
    <ligand>
        <name>substrate</name>
    </ligand>
</feature>
<comment type="similarity">
    <text evidence="1 10 11">Belongs to the HAM1 NTPase family.</text>
</comment>
<dbReference type="Gene3D" id="3.90.950.10">
    <property type="match status" value="1"/>
</dbReference>
<dbReference type="RefSeq" id="WP_053406774.1">
    <property type="nucleotide sequence ID" value="NZ_BQKE01000001.1"/>
</dbReference>